<dbReference type="HOGENOM" id="CLU_033323_8_4_9"/>
<evidence type="ECO:0000256" key="2">
    <source>
        <dbReference type="ARBA" id="ARBA00023235"/>
    </source>
</evidence>
<keyword evidence="2" id="KW-0413">Isomerase</keyword>
<evidence type="ECO:0000256" key="1">
    <source>
        <dbReference type="ARBA" id="ARBA00023152"/>
    </source>
</evidence>
<proteinExistence type="predicted"/>
<dbReference type="PROSITE" id="PS00175">
    <property type="entry name" value="PG_MUTASE"/>
    <property type="match status" value="1"/>
</dbReference>
<dbReference type="GO" id="GO:0005737">
    <property type="term" value="C:cytoplasm"/>
    <property type="evidence" value="ECO:0007669"/>
    <property type="project" value="TreeGrafter"/>
</dbReference>
<dbReference type="PANTHER" id="PTHR48100">
    <property type="entry name" value="BROAD-SPECIFICITY PHOSPHATASE YOR283W-RELATED"/>
    <property type="match status" value="1"/>
</dbReference>
<gene>
    <name evidence="5" type="primary">cobC</name>
    <name evidence="5" type="ordered locus">SELR_12290</name>
</gene>
<keyword evidence="1" id="KW-0324">Glycolysis</keyword>
<dbReference type="InterPro" id="IPR013078">
    <property type="entry name" value="His_Pase_superF_clade-1"/>
</dbReference>
<dbReference type="SUPFAM" id="SSF53254">
    <property type="entry name" value="Phosphoglycerate mutase-like"/>
    <property type="match status" value="1"/>
</dbReference>
<dbReference type="Gene3D" id="3.40.50.1240">
    <property type="entry name" value="Phosphoglycerate mutase-like"/>
    <property type="match status" value="1"/>
</dbReference>
<evidence type="ECO:0000256" key="3">
    <source>
        <dbReference type="PIRSR" id="PIRSR613078-1"/>
    </source>
</evidence>
<dbReference type="Pfam" id="PF00300">
    <property type="entry name" value="His_Phos_1"/>
    <property type="match status" value="1"/>
</dbReference>
<dbReference type="PATRIC" id="fig|927704.6.peg.1264"/>
<dbReference type="eggNOG" id="COG0406">
    <property type="taxonomic scope" value="Bacteria"/>
</dbReference>
<accession>I0GQA0</accession>
<sequence>MAGEDRIKAYLLRHGEASGNVRGGYYGRTECPLTVAGRLAAMQAGEELHMALQEDPAQEILLLSSPLQRARDTAVIVQRMAGISGQIILEPAWEEIDFGTWEGRNFADIQREDPDTCQQLCDDWQNFRYPEGESFRQFTERVIAAWQKWRAYAAKRQAHLVVVSHGGVLKVIRLWEEGRSWEDFWRIRIALGEIQPLLLAVKK</sequence>
<dbReference type="CDD" id="cd07067">
    <property type="entry name" value="HP_PGM_like"/>
    <property type="match status" value="1"/>
</dbReference>
<dbReference type="GO" id="GO:0043755">
    <property type="term" value="F:alpha-ribazole phosphatase activity"/>
    <property type="evidence" value="ECO:0007669"/>
    <property type="project" value="UniProtKB-EC"/>
</dbReference>
<dbReference type="PIRSF" id="PIRSF000709">
    <property type="entry name" value="6PFK_2-Ptase"/>
    <property type="match status" value="1"/>
</dbReference>
<feature type="active site" description="Tele-phosphohistidine intermediate" evidence="3">
    <location>
        <position position="14"/>
    </location>
</feature>
<dbReference type="PANTHER" id="PTHR48100:SF1">
    <property type="entry name" value="HISTIDINE PHOSPHATASE FAMILY PROTEIN-RELATED"/>
    <property type="match status" value="1"/>
</dbReference>
<evidence type="ECO:0000256" key="4">
    <source>
        <dbReference type="PIRSR" id="PIRSR613078-2"/>
    </source>
</evidence>
<dbReference type="SMART" id="SM00855">
    <property type="entry name" value="PGAM"/>
    <property type="match status" value="1"/>
</dbReference>
<feature type="active site" description="Proton donor/acceptor" evidence="3">
    <location>
        <position position="95"/>
    </location>
</feature>
<dbReference type="EMBL" id="AP012292">
    <property type="protein sequence ID" value="BAL82937.1"/>
    <property type="molecule type" value="Genomic_DNA"/>
</dbReference>
<dbReference type="Proteomes" id="UP000007887">
    <property type="component" value="Chromosome"/>
</dbReference>
<name>I0GQA0_SELRL</name>
<dbReference type="InterPro" id="IPR001345">
    <property type="entry name" value="PG/BPGM_mutase_AS"/>
</dbReference>
<feature type="binding site" evidence="4">
    <location>
        <position position="69"/>
    </location>
    <ligand>
        <name>substrate</name>
    </ligand>
</feature>
<dbReference type="InterPro" id="IPR029033">
    <property type="entry name" value="His_PPase_superfam"/>
</dbReference>
<evidence type="ECO:0000313" key="5">
    <source>
        <dbReference type="EMBL" id="BAL82937.1"/>
    </source>
</evidence>
<feature type="binding site" evidence="4">
    <location>
        <begin position="13"/>
        <end position="20"/>
    </location>
    <ligand>
        <name>substrate</name>
    </ligand>
</feature>
<organism evidence="5 6">
    <name type="scientific">Selenomonas ruminantium subsp. lactilytica (strain NBRC 103574 / TAM6421)</name>
    <dbReference type="NCBI Taxonomy" id="927704"/>
    <lineage>
        <taxon>Bacteria</taxon>
        <taxon>Bacillati</taxon>
        <taxon>Bacillota</taxon>
        <taxon>Negativicutes</taxon>
        <taxon>Selenomonadales</taxon>
        <taxon>Selenomonadaceae</taxon>
        <taxon>Selenomonas</taxon>
    </lineage>
</organism>
<dbReference type="OrthoDB" id="9781415at2"/>
<dbReference type="RefSeq" id="WP_014424374.1">
    <property type="nucleotide sequence ID" value="NC_017068.1"/>
</dbReference>
<dbReference type="AlphaFoldDB" id="I0GQA0"/>
<dbReference type="EC" id="3.1.3.73" evidence="5"/>
<protein>
    <submittedName>
        <fullName evidence="5">Putative alpha-ribazole phosphatase</fullName>
        <ecNumber evidence="5">3.1.3.73</ecNumber>
    </submittedName>
</protein>
<reference evidence="5 6" key="1">
    <citation type="submission" date="2011-10" db="EMBL/GenBank/DDBJ databases">
        <title>Whole genome sequence of Selenomonas ruminantium subsp. lactilytica TAM6421.</title>
        <authorList>
            <person name="Oguchi A."/>
            <person name="Ankai A."/>
            <person name="Kaneko J."/>
            <person name="Yamada-Narita S."/>
            <person name="Fukui S."/>
            <person name="Takahashi M."/>
            <person name="Onodera T."/>
            <person name="Kojima S."/>
            <person name="Fushimi T."/>
            <person name="Abe N."/>
            <person name="Kamio Y."/>
            <person name="Yamazaki S."/>
            <person name="Fujita N."/>
        </authorList>
    </citation>
    <scope>NUCLEOTIDE SEQUENCE [LARGE SCALE GENOMIC DNA]</scope>
    <source>
        <strain evidence="6">NBRC 103574 / TAM6421</strain>
    </source>
</reference>
<dbReference type="InterPro" id="IPR050275">
    <property type="entry name" value="PGM_Phosphatase"/>
</dbReference>
<evidence type="ECO:0000313" key="6">
    <source>
        <dbReference type="Proteomes" id="UP000007887"/>
    </source>
</evidence>
<dbReference type="KEGG" id="sri:SELR_12290"/>
<keyword evidence="5" id="KW-0378">Hydrolase</keyword>